<dbReference type="Pfam" id="PF04172">
    <property type="entry name" value="LrgB"/>
    <property type="match status" value="2"/>
</dbReference>
<reference evidence="8" key="1">
    <citation type="submission" date="2022-07" db="EMBL/GenBank/DDBJ databases">
        <title>Fungi with potential for degradation of polypropylene.</title>
        <authorList>
            <person name="Gostincar C."/>
        </authorList>
    </citation>
    <scope>NUCLEOTIDE SEQUENCE</scope>
    <source>
        <strain evidence="8">EXF-13287</strain>
    </source>
</reference>
<evidence type="ECO:0000256" key="7">
    <source>
        <dbReference type="SAM" id="SignalP"/>
    </source>
</evidence>
<feature type="signal peptide" evidence="7">
    <location>
        <begin position="1"/>
        <end position="20"/>
    </location>
</feature>
<sequence length="588" mass="62018">MFVLFICLLALGCCWKGFEGFYTHHLRQPANLVNRHMSIGFSVPIVMLARGPVASGDTIARIIACFITAGVVSTSVVYFMAVCSQELLGLCSRHITSHRRCPRHGDEEAGFHHKDGSSTGRILGVICAKLPVSTSDVSSTSSVKDLGQQTDREDAVGPVQGLEGRDTPSPAEKSERPLHGRAAVWALNHPLLICSSFFTLIICIPVRYSIGLEEPLGVSLLLALWSTTQTLQASIRTSTLALPRLLQPKLRIALSVTCNPVLWTAIGLISYAAAESHRSHRPVGAVLSTLERNTTFTDLVMHRSSHPDGSSAYIDFRVPISDASATHSAIAAGDVANAILSAGLVCWGLKLWEYRRRLLSSAGFTILLVSCAAALANVVLGPLLAKGVLGPHSRPGYDMAFVARTVTLALGAPAVERIGGDVGLNAAMVVVNGIVCQMALGLGVGKWLGRVMGRVEGRVGEFRRRAGVCWRRADGEGSPVEKEAEVVDGKAGNGMLPPSTAAPPDGLAHPDHDRHSPPHSPATITTTTTIAAGITIGINAAAMGTAHLYEAGSVAAPYSALAMTVFGVATVGLTMIPQLGGWIAARVQ</sequence>
<accession>A0AA38VIJ9</accession>
<feature type="compositionally biased region" description="Basic and acidic residues" evidence="5">
    <location>
        <begin position="479"/>
        <end position="488"/>
    </location>
</feature>
<feature type="transmembrane region" description="Helical" evidence="6">
    <location>
        <begin position="59"/>
        <end position="83"/>
    </location>
</feature>
<comment type="caution">
    <text evidence="8">The sequence shown here is derived from an EMBL/GenBank/DDBJ whole genome shotgun (WGS) entry which is preliminary data.</text>
</comment>
<keyword evidence="9" id="KW-1185">Reference proteome</keyword>
<evidence type="ECO:0000256" key="4">
    <source>
        <dbReference type="ARBA" id="ARBA00023136"/>
    </source>
</evidence>
<evidence type="ECO:0000256" key="5">
    <source>
        <dbReference type="SAM" id="MobiDB-lite"/>
    </source>
</evidence>
<evidence type="ECO:0000256" key="6">
    <source>
        <dbReference type="SAM" id="Phobius"/>
    </source>
</evidence>
<comment type="subcellular location">
    <subcellularLocation>
        <location evidence="1">Membrane</location>
        <topology evidence="1">Multi-pass membrane protein</topology>
    </subcellularLocation>
</comment>
<protein>
    <recommendedName>
        <fullName evidence="10">LrgB-like protein</fullName>
    </recommendedName>
</protein>
<feature type="region of interest" description="Disordered" evidence="5">
    <location>
        <begin position="479"/>
        <end position="522"/>
    </location>
</feature>
<evidence type="ECO:0008006" key="10">
    <source>
        <dbReference type="Google" id="ProtNLM"/>
    </source>
</evidence>
<dbReference type="GO" id="GO:0016020">
    <property type="term" value="C:membrane"/>
    <property type="evidence" value="ECO:0007669"/>
    <property type="project" value="UniProtKB-SubCell"/>
</dbReference>
<evidence type="ECO:0000256" key="1">
    <source>
        <dbReference type="ARBA" id="ARBA00004141"/>
    </source>
</evidence>
<dbReference type="InterPro" id="IPR007300">
    <property type="entry name" value="CidB/LrgB"/>
</dbReference>
<keyword evidence="7" id="KW-0732">Signal</keyword>
<dbReference type="AlphaFoldDB" id="A0AA38VIJ9"/>
<dbReference type="PANTHER" id="PTHR30249">
    <property type="entry name" value="PUTATIVE SEROTONIN TRANSPORTER"/>
    <property type="match status" value="1"/>
</dbReference>
<evidence type="ECO:0000313" key="9">
    <source>
        <dbReference type="Proteomes" id="UP001174691"/>
    </source>
</evidence>
<feature type="transmembrane region" description="Helical" evidence="6">
    <location>
        <begin position="426"/>
        <end position="448"/>
    </location>
</feature>
<feature type="transmembrane region" description="Helical" evidence="6">
    <location>
        <begin position="358"/>
        <end position="385"/>
    </location>
</feature>
<evidence type="ECO:0000256" key="3">
    <source>
        <dbReference type="ARBA" id="ARBA00022989"/>
    </source>
</evidence>
<feature type="region of interest" description="Disordered" evidence="5">
    <location>
        <begin position="135"/>
        <end position="175"/>
    </location>
</feature>
<dbReference type="EMBL" id="JANBVN010000184">
    <property type="protein sequence ID" value="KAJ9134380.1"/>
    <property type="molecule type" value="Genomic_DNA"/>
</dbReference>
<keyword evidence="3 6" id="KW-1133">Transmembrane helix</keyword>
<evidence type="ECO:0000313" key="8">
    <source>
        <dbReference type="EMBL" id="KAJ9134380.1"/>
    </source>
</evidence>
<organism evidence="8 9">
    <name type="scientific">Coniochaeta hoffmannii</name>
    <dbReference type="NCBI Taxonomy" id="91930"/>
    <lineage>
        <taxon>Eukaryota</taxon>
        <taxon>Fungi</taxon>
        <taxon>Dikarya</taxon>
        <taxon>Ascomycota</taxon>
        <taxon>Pezizomycotina</taxon>
        <taxon>Sordariomycetes</taxon>
        <taxon>Sordariomycetidae</taxon>
        <taxon>Coniochaetales</taxon>
        <taxon>Coniochaetaceae</taxon>
        <taxon>Coniochaeta</taxon>
    </lineage>
</organism>
<name>A0AA38VIJ9_9PEZI</name>
<feature type="chain" id="PRO_5041442824" description="LrgB-like protein" evidence="7">
    <location>
        <begin position="21"/>
        <end position="588"/>
    </location>
</feature>
<feature type="transmembrane region" description="Helical" evidence="6">
    <location>
        <begin position="252"/>
        <end position="274"/>
    </location>
</feature>
<dbReference type="PANTHER" id="PTHR30249:SF0">
    <property type="entry name" value="PLASTIDAL GLYCOLATE_GLYCERATE TRANSLOCATOR 1, CHLOROPLASTIC"/>
    <property type="match status" value="1"/>
</dbReference>
<feature type="transmembrane region" description="Helical" evidence="6">
    <location>
        <begin position="555"/>
        <end position="576"/>
    </location>
</feature>
<proteinExistence type="predicted"/>
<gene>
    <name evidence="8" type="ORF">NKR19_g8705</name>
</gene>
<dbReference type="Proteomes" id="UP001174691">
    <property type="component" value="Unassembled WGS sequence"/>
</dbReference>
<evidence type="ECO:0000256" key="2">
    <source>
        <dbReference type="ARBA" id="ARBA00022692"/>
    </source>
</evidence>
<feature type="transmembrane region" description="Helical" evidence="6">
    <location>
        <begin position="524"/>
        <end position="549"/>
    </location>
</feature>
<keyword evidence="2 6" id="KW-0812">Transmembrane</keyword>
<keyword evidence="4 6" id="KW-0472">Membrane</keyword>